<gene>
    <name evidence="5" type="ORF">ACFODZ_07200</name>
</gene>
<organism evidence="5 6">
    <name type="scientific">Marinicella sediminis</name>
    <dbReference type="NCBI Taxonomy" id="1792834"/>
    <lineage>
        <taxon>Bacteria</taxon>
        <taxon>Pseudomonadati</taxon>
        <taxon>Pseudomonadota</taxon>
        <taxon>Gammaproteobacteria</taxon>
        <taxon>Lysobacterales</taxon>
        <taxon>Marinicellaceae</taxon>
        <taxon>Marinicella</taxon>
    </lineage>
</organism>
<dbReference type="Pfam" id="PF23598">
    <property type="entry name" value="LRR_14"/>
    <property type="match status" value="1"/>
</dbReference>
<proteinExistence type="predicted"/>
<feature type="signal peptide" evidence="3">
    <location>
        <begin position="1"/>
        <end position="21"/>
    </location>
</feature>
<dbReference type="InterPro" id="IPR036116">
    <property type="entry name" value="FN3_sf"/>
</dbReference>
<dbReference type="InterPro" id="IPR013783">
    <property type="entry name" value="Ig-like_fold"/>
</dbReference>
<feature type="domain" description="Fibronectin type-III" evidence="4">
    <location>
        <begin position="232"/>
        <end position="324"/>
    </location>
</feature>
<keyword evidence="2" id="KW-0677">Repeat</keyword>
<dbReference type="InterPro" id="IPR003961">
    <property type="entry name" value="FN3_dom"/>
</dbReference>
<dbReference type="Gene3D" id="3.80.10.10">
    <property type="entry name" value="Ribonuclease Inhibitor"/>
    <property type="match status" value="2"/>
</dbReference>
<keyword evidence="6" id="KW-1185">Reference proteome</keyword>
<evidence type="ECO:0000256" key="2">
    <source>
        <dbReference type="ARBA" id="ARBA00022737"/>
    </source>
</evidence>
<protein>
    <recommendedName>
        <fullName evidence="4">Fibronectin type-III domain-containing protein</fullName>
    </recommendedName>
</protein>
<evidence type="ECO:0000313" key="5">
    <source>
        <dbReference type="EMBL" id="MFC3194023.1"/>
    </source>
</evidence>
<evidence type="ECO:0000256" key="1">
    <source>
        <dbReference type="ARBA" id="ARBA00022729"/>
    </source>
</evidence>
<dbReference type="Proteomes" id="UP001595533">
    <property type="component" value="Unassembled WGS sequence"/>
</dbReference>
<evidence type="ECO:0000259" key="4">
    <source>
        <dbReference type="PROSITE" id="PS50853"/>
    </source>
</evidence>
<dbReference type="InterPro" id="IPR055414">
    <property type="entry name" value="LRR_R13L4/SHOC2-like"/>
</dbReference>
<name>A0ABV7JBC6_9GAMM</name>
<keyword evidence="1 3" id="KW-0732">Signal</keyword>
<dbReference type="CDD" id="cd00063">
    <property type="entry name" value="FN3"/>
    <property type="match status" value="1"/>
</dbReference>
<dbReference type="Gene3D" id="2.60.40.10">
    <property type="entry name" value="Immunoglobulins"/>
    <property type="match status" value="1"/>
</dbReference>
<comment type="caution">
    <text evidence="5">The sequence shown here is derived from an EMBL/GenBank/DDBJ whole genome shotgun (WGS) entry which is preliminary data.</text>
</comment>
<dbReference type="SUPFAM" id="SSF52058">
    <property type="entry name" value="L domain-like"/>
    <property type="match status" value="1"/>
</dbReference>
<evidence type="ECO:0000256" key="3">
    <source>
        <dbReference type="SAM" id="SignalP"/>
    </source>
</evidence>
<dbReference type="PANTHER" id="PTHR47988">
    <property type="entry name" value="SOMATIC EMBRYOGENESIS RECEPTOR KINASE 1"/>
    <property type="match status" value="1"/>
</dbReference>
<sequence length="591" mass="65058">MRILIFLWLILSLSLTNPLQAAVPQAQREALLELYQQTQGDDWLENSNWLSGDPCENNWFGVLCNDDLIRELSLSDNNLTGHIPDSIGALTDLQRLSLSQNHLTGKIPAAIGNLSQLFNLYLYDNQLSGPIPTSFGNLTSVLSMYLNDNQLSGPIPDELGQMTALNVLSLFTNQLSGAIPQSMTNLSQLQLFFYEGNALYPANADVAQYLFFNSCFDTFGELECSSDYQTLAPGGFGIDSSTADSLTLTWDEVRYSQAGGYELWMADAVEGPYRLIRDTEDKTVTSHTMAGVSPDDELYIQLRSYTNPHQNNPNRVVSQAINLAGEMTSELSFPMQSPHSGSWYNPQQDGHGLVVQVLSDNLAVVYWYVFDNDGNQLWLVGAGPYDGQQIQANMAVSEGALFPPDFDTNDINKSFWGTITISFTADDRMNYAWIPRRDSGFPAGALNMQQLTRMGAGDVAGSEALNGSYSGSWFNPAQDGHGLAVEVLPNGVGLIYWYVFDSTGKPIWLLGSGQVSENRLDVSFSTVNGAQFPPNFDSNDLVPQFWGTASIEFNGCNNGLFSWQPDESRVGFSTGQMTVQRLTQLADLVCE</sequence>
<dbReference type="SUPFAM" id="SSF49265">
    <property type="entry name" value="Fibronectin type III"/>
    <property type="match status" value="1"/>
</dbReference>
<feature type="chain" id="PRO_5047224281" description="Fibronectin type-III domain-containing protein" evidence="3">
    <location>
        <begin position="22"/>
        <end position="591"/>
    </location>
</feature>
<dbReference type="Pfam" id="PF08263">
    <property type="entry name" value="LRRNT_2"/>
    <property type="match status" value="1"/>
</dbReference>
<dbReference type="InterPro" id="IPR032675">
    <property type="entry name" value="LRR_dom_sf"/>
</dbReference>
<evidence type="ECO:0000313" key="6">
    <source>
        <dbReference type="Proteomes" id="UP001595533"/>
    </source>
</evidence>
<reference evidence="6" key="1">
    <citation type="journal article" date="2019" name="Int. J. Syst. Evol. Microbiol.">
        <title>The Global Catalogue of Microorganisms (GCM) 10K type strain sequencing project: providing services to taxonomists for standard genome sequencing and annotation.</title>
        <authorList>
            <consortium name="The Broad Institute Genomics Platform"/>
            <consortium name="The Broad Institute Genome Sequencing Center for Infectious Disease"/>
            <person name="Wu L."/>
            <person name="Ma J."/>
        </authorList>
    </citation>
    <scope>NUCLEOTIDE SEQUENCE [LARGE SCALE GENOMIC DNA]</scope>
    <source>
        <strain evidence="6">KCTC 42953</strain>
    </source>
</reference>
<dbReference type="PROSITE" id="PS50853">
    <property type="entry name" value="FN3"/>
    <property type="match status" value="1"/>
</dbReference>
<accession>A0ABV7JBC6</accession>
<dbReference type="InterPro" id="IPR013210">
    <property type="entry name" value="LRR_N_plant-typ"/>
</dbReference>
<dbReference type="RefSeq" id="WP_077412108.1">
    <property type="nucleotide sequence ID" value="NZ_JBHRTS010000003.1"/>
</dbReference>
<dbReference type="EMBL" id="JBHRTS010000003">
    <property type="protein sequence ID" value="MFC3194023.1"/>
    <property type="molecule type" value="Genomic_DNA"/>
</dbReference>